<dbReference type="EMBL" id="JAAATW010000001">
    <property type="protein sequence ID" value="NBE06659.1"/>
    <property type="molecule type" value="Genomic_DNA"/>
</dbReference>
<reference evidence="19" key="1">
    <citation type="submission" date="2020-01" db="EMBL/GenBank/DDBJ databases">
        <title>Sphingomonas sp. strain CSW-10.</title>
        <authorList>
            <person name="Chen W.-M."/>
        </authorList>
    </citation>
    <scope>NUCLEOTIDE SEQUENCE [LARGE SCALE GENOMIC DNA]</scope>
    <source>
        <strain evidence="19">CCP-1</strain>
    </source>
</reference>
<comment type="pathway">
    <text evidence="5">Cofactor biosynthesis; adenosylcobalamin biosynthesis; adenosylcobalamin from cob(II)yrinate a,c-diamide: step 6/7.</text>
</comment>
<dbReference type="EC" id="2.7.7.62" evidence="9"/>
<dbReference type="GO" id="GO:0008820">
    <property type="term" value="F:cobinamide phosphate guanylyltransferase activity"/>
    <property type="evidence" value="ECO:0007669"/>
    <property type="project" value="UniProtKB-EC"/>
</dbReference>
<dbReference type="Pfam" id="PF02283">
    <property type="entry name" value="CobU"/>
    <property type="match status" value="1"/>
</dbReference>
<comment type="catalytic activity">
    <reaction evidence="3">
        <text>adenosylcob(III)inamide + GTP = adenosylcob(III)inamide phosphate + GDP + H(+)</text>
        <dbReference type="Rhea" id="RHEA:15765"/>
        <dbReference type="ChEBI" id="CHEBI:2480"/>
        <dbReference type="ChEBI" id="CHEBI:15378"/>
        <dbReference type="ChEBI" id="CHEBI:37565"/>
        <dbReference type="ChEBI" id="CHEBI:58189"/>
        <dbReference type="ChEBI" id="CHEBI:58502"/>
        <dbReference type="EC" id="2.7.1.156"/>
    </reaction>
</comment>
<evidence type="ECO:0000256" key="1">
    <source>
        <dbReference type="ARBA" id="ARBA00000312"/>
    </source>
</evidence>
<keyword evidence="14" id="KW-0067">ATP-binding</keyword>
<evidence type="ECO:0000256" key="10">
    <source>
        <dbReference type="ARBA" id="ARBA00022573"/>
    </source>
</evidence>
<evidence type="ECO:0000256" key="12">
    <source>
        <dbReference type="ARBA" id="ARBA00022741"/>
    </source>
</evidence>
<evidence type="ECO:0000256" key="8">
    <source>
        <dbReference type="ARBA" id="ARBA00012016"/>
    </source>
</evidence>
<gene>
    <name evidence="18" type="primary">cobU</name>
    <name evidence="18" type="ORF">GU920_03885</name>
</gene>
<evidence type="ECO:0000313" key="18">
    <source>
        <dbReference type="EMBL" id="NBE06659.1"/>
    </source>
</evidence>
<evidence type="ECO:0000256" key="15">
    <source>
        <dbReference type="ARBA" id="ARBA00023134"/>
    </source>
</evidence>
<dbReference type="SUPFAM" id="SSF52540">
    <property type="entry name" value="P-loop containing nucleoside triphosphate hydrolases"/>
    <property type="match status" value="1"/>
</dbReference>
<proteinExistence type="inferred from homology"/>
<keyword evidence="12" id="KW-0547">Nucleotide-binding</keyword>
<evidence type="ECO:0000256" key="7">
    <source>
        <dbReference type="ARBA" id="ARBA00007490"/>
    </source>
</evidence>
<evidence type="ECO:0000256" key="9">
    <source>
        <dbReference type="ARBA" id="ARBA00012523"/>
    </source>
</evidence>
<keyword evidence="11 18" id="KW-0808">Transferase</keyword>
<evidence type="ECO:0000256" key="5">
    <source>
        <dbReference type="ARBA" id="ARBA00004692"/>
    </source>
</evidence>
<evidence type="ECO:0000256" key="6">
    <source>
        <dbReference type="ARBA" id="ARBA00005159"/>
    </source>
</evidence>
<keyword evidence="19" id="KW-1185">Reference proteome</keyword>
<dbReference type="PANTHER" id="PTHR34848">
    <property type="match status" value="1"/>
</dbReference>
<protein>
    <recommendedName>
        <fullName evidence="16">Adenosylcobinamide kinase</fullName>
        <ecNumber evidence="8">2.7.1.156</ecNumber>
        <ecNumber evidence="9">2.7.7.62</ecNumber>
    </recommendedName>
    <alternativeName>
        <fullName evidence="17">Adenosylcobinamide-phosphate guanylyltransferase</fullName>
    </alternativeName>
</protein>
<sequence length="215" mass="23016">MINPQSDNALRHFLPFSRVIRGAFAIGSFWDEIFLLPDLTLPDLSLVIGGARSGKSGLAERLVTGTGRPRRYIATAEAWDDEMRARIAAHRADRGAGWETVEAPLDLPAALAGAGQGEVVLIDCATLWLTNHLLAEHDLDAEATALLAALAACRAPVVIVSNEVGWGIVPDNALARRFRDAQGRLNQRLAGQAGLVIGVMAGLPMVLKGRLPAWM</sequence>
<evidence type="ECO:0000256" key="11">
    <source>
        <dbReference type="ARBA" id="ARBA00022679"/>
    </source>
</evidence>
<dbReference type="InterPro" id="IPR003203">
    <property type="entry name" value="CobU/CobP"/>
</dbReference>
<comment type="similarity">
    <text evidence="7">Belongs to the CobU/CobP family.</text>
</comment>
<keyword evidence="15" id="KW-0342">GTP-binding</keyword>
<comment type="catalytic activity">
    <reaction evidence="2">
        <text>adenosylcob(III)inamide phosphate + GTP + H(+) = adenosylcob(III)inamide-GDP + diphosphate</text>
        <dbReference type="Rhea" id="RHEA:22712"/>
        <dbReference type="ChEBI" id="CHEBI:15378"/>
        <dbReference type="ChEBI" id="CHEBI:33019"/>
        <dbReference type="ChEBI" id="CHEBI:37565"/>
        <dbReference type="ChEBI" id="CHEBI:58502"/>
        <dbReference type="ChEBI" id="CHEBI:60487"/>
        <dbReference type="EC" id="2.7.7.62"/>
    </reaction>
</comment>
<dbReference type="Gene3D" id="3.40.50.300">
    <property type="entry name" value="P-loop containing nucleotide triphosphate hydrolases"/>
    <property type="match status" value="1"/>
</dbReference>
<evidence type="ECO:0000313" key="19">
    <source>
        <dbReference type="Proteomes" id="UP001517376"/>
    </source>
</evidence>
<dbReference type="CDD" id="cd00544">
    <property type="entry name" value="CobU"/>
    <property type="match status" value="1"/>
</dbReference>
<evidence type="ECO:0000256" key="2">
    <source>
        <dbReference type="ARBA" id="ARBA00000711"/>
    </source>
</evidence>
<evidence type="ECO:0000256" key="4">
    <source>
        <dbReference type="ARBA" id="ARBA00003889"/>
    </source>
</evidence>
<comment type="catalytic activity">
    <reaction evidence="1">
        <text>adenosylcob(III)inamide + ATP = adenosylcob(III)inamide phosphate + ADP + H(+)</text>
        <dbReference type="Rhea" id="RHEA:15769"/>
        <dbReference type="ChEBI" id="CHEBI:2480"/>
        <dbReference type="ChEBI" id="CHEBI:15378"/>
        <dbReference type="ChEBI" id="CHEBI:30616"/>
        <dbReference type="ChEBI" id="CHEBI:58502"/>
        <dbReference type="ChEBI" id="CHEBI:456216"/>
        <dbReference type="EC" id="2.7.1.156"/>
    </reaction>
</comment>
<dbReference type="PANTHER" id="PTHR34848:SF1">
    <property type="entry name" value="BIFUNCTIONAL ADENOSYLCOBALAMIN BIOSYNTHESIS PROTEIN COBU"/>
    <property type="match status" value="1"/>
</dbReference>
<dbReference type="Proteomes" id="UP001517376">
    <property type="component" value="Unassembled WGS sequence"/>
</dbReference>
<comment type="caution">
    <text evidence="18">The sequence shown here is derived from an EMBL/GenBank/DDBJ whole genome shotgun (WGS) entry which is preliminary data.</text>
</comment>
<keyword evidence="18" id="KW-0548">Nucleotidyltransferase</keyword>
<evidence type="ECO:0000256" key="13">
    <source>
        <dbReference type="ARBA" id="ARBA00022777"/>
    </source>
</evidence>
<comment type="function">
    <text evidence="4">Catalyzes ATP-dependent phosphorylation of adenosylcobinamide and addition of GMP to adenosylcobinamide phosphate.</text>
</comment>
<accession>A0ABW9Y357</accession>
<evidence type="ECO:0000256" key="17">
    <source>
        <dbReference type="ARBA" id="ARBA00030571"/>
    </source>
</evidence>
<organism evidence="18 19">
    <name type="scientific">Paragemmobacter ruber</name>
    <dbReference type="NCBI Taxonomy" id="1985673"/>
    <lineage>
        <taxon>Bacteria</taxon>
        <taxon>Pseudomonadati</taxon>
        <taxon>Pseudomonadota</taxon>
        <taxon>Alphaproteobacteria</taxon>
        <taxon>Rhodobacterales</taxon>
        <taxon>Paracoccaceae</taxon>
        <taxon>Paragemmobacter</taxon>
    </lineage>
</organism>
<dbReference type="NCBIfam" id="NF004469">
    <property type="entry name" value="PRK05800.1"/>
    <property type="match status" value="1"/>
</dbReference>
<evidence type="ECO:0000256" key="16">
    <source>
        <dbReference type="ARBA" id="ARBA00029570"/>
    </source>
</evidence>
<dbReference type="InterPro" id="IPR027417">
    <property type="entry name" value="P-loop_NTPase"/>
</dbReference>
<dbReference type="EC" id="2.7.1.156" evidence="8"/>
<evidence type="ECO:0000256" key="3">
    <source>
        <dbReference type="ARBA" id="ARBA00001522"/>
    </source>
</evidence>
<keyword evidence="10" id="KW-0169">Cobalamin biosynthesis</keyword>
<evidence type="ECO:0000256" key="14">
    <source>
        <dbReference type="ARBA" id="ARBA00022840"/>
    </source>
</evidence>
<dbReference type="GO" id="GO:0043752">
    <property type="term" value="F:adenosylcobinamide kinase activity"/>
    <property type="evidence" value="ECO:0007669"/>
    <property type="project" value="UniProtKB-EC"/>
</dbReference>
<comment type="pathway">
    <text evidence="6">Cofactor biosynthesis; adenosylcobalamin biosynthesis; adenosylcobalamin from cob(II)yrinate a,c-diamide: step 5/7.</text>
</comment>
<name>A0ABW9Y357_9RHOB</name>
<keyword evidence="13 18" id="KW-0418">Kinase</keyword>